<dbReference type="InterPro" id="IPR051798">
    <property type="entry name" value="Class-II_PLP-Dep_Aminotrans"/>
</dbReference>
<dbReference type="Proteomes" id="UP000326779">
    <property type="component" value="Chromosome"/>
</dbReference>
<dbReference type="SUPFAM" id="SSF53383">
    <property type="entry name" value="PLP-dependent transferases"/>
    <property type="match status" value="1"/>
</dbReference>
<reference evidence="7 8" key="1">
    <citation type="submission" date="2019-10" db="EMBL/GenBank/DDBJ databases">
        <title>The completed genome of Lactobacillus harbinensis M1.</title>
        <authorList>
            <person name="Zheng Y."/>
        </authorList>
    </citation>
    <scope>NUCLEOTIDE SEQUENCE [LARGE SCALE GENOMIC DNA]</scope>
    <source>
        <strain evidence="7 8">M1</strain>
    </source>
</reference>
<dbReference type="Gene3D" id="3.40.640.10">
    <property type="entry name" value="Type I PLP-dependent aspartate aminotransferase-like (Major domain)"/>
    <property type="match status" value="1"/>
</dbReference>
<dbReference type="EC" id="4.4.1.13" evidence="2"/>
<dbReference type="KEGG" id="lhb:D1010_04335"/>
<dbReference type="InterPro" id="IPR004839">
    <property type="entry name" value="Aminotransferase_I/II_large"/>
</dbReference>
<dbReference type="Gene3D" id="3.90.1150.10">
    <property type="entry name" value="Aspartate Aminotransferase, domain 1"/>
    <property type="match status" value="1"/>
</dbReference>
<dbReference type="InterPro" id="IPR015422">
    <property type="entry name" value="PyrdxlP-dep_Trfase_small"/>
</dbReference>
<evidence type="ECO:0000259" key="6">
    <source>
        <dbReference type="Pfam" id="PF00155"/>
    </source>
</evidence>
<evidence type="ECO:0000313" key="7">
    <source>
        <dbReference type="EMBL" id="QFR22728.1"/>
    </source>
</evidence>
<gene>
    <name evidence="7" type="ORF">D1010_04335</name>
</gene>
<keyword evidence="3" id="KW-0663">Pyridoxal phosphate</keyword>
<dbReference type="CDD" id="cd00609">
    <property type="entry name" value="AAT_like"/>
    <property type="match status" value="1"/>
</dbReference>
<dbReference type="Pfam" id="PF00155">
    <property type="entry name" value="Aminotran_1_2"/>
    <property type="match status" value="1"/>
</dbReference>
<dbReference type="GO" id="GO:0030170">
    <property type="term" value="F:pyridoxal phosphate binding"/>
    <property type="evidence" value="ECO:0007669"/>
    <property type="project" value="InterPro"/>
</dbReference>
<dbReference type="PANTHER" id="PTHR43525:SF1">
    <property type="entry name" value="PROTEIN MALY"/>
    <property type="match status" value="1"/>
</dbReference>
<comment type="similarity">
    <text evidence="5">Belongs to the class-II pyridoxal-phosphate-dependent aminotransferase family. MalY/PatB cystathionine beta-lyase subfamily.</text>
</comment>
<name>A0A5P8M2J8_9LACO</name>
<dbReference type="InterPro" id="IPR027619">
    <property type="entry name" value="C-S_lyase_PatB-like"/>
</dbReference>
<dbReference type="GO" id="GO:0047804">
    <property type="term" value="F:cysteine-S-conjugate beta-lyase activity"/>
    <property type="evidence" value="ECO:0007669"/>
    <property type="project" value="UniProtKB-EC"/>
</dbReference>
<evidence type="ECO:0000313" key="8">
    <source>
        <dbReference type="Proteomes" id="UP000326779"/>
    </source>
</evidence>
<evidence type="ECO:0000256" key="3">
    <source>
        <dbReference type="ARBA" id="ARBA00022898"/>
    </source>
</evidence>
<keyword evidence="4 7" id="KW-0456">Lyase</keyword>
<dbReference type="EMBL" id="CP045143">
    <property type="protein sequence ID" value="QFR22728.1"/>
    <property type="molecule type" value="Genomic_DNA"/>
</dbReference>
<proteinExistence type="inferred from homology"/>
<accession>A0A5P8M2J8</accession>
<evidence type="ECO:0000256" key="5">
    <source>
        <dbReference type="ARBA" id="ARBA00037974"/>
    </source>
</evidence>
<dbReference type="RefSeq" id="WP_152260316.1">
    <property type="nucleotide sequence ID" value="NZ_CP045143.1"/>
</dbReference>
<comment type="cofactor">
    <cofactor evidence="1">
        <name>pyridoxal 5'-phosphate</name>
        <dbReference type="ChEBI" id="CHEBI:597326"/>
    </cofactor>
</comment>
<dbReference type="InterPro" id="IPR015421">
    <property type="entry name" value="PyrdxlP-dep_Trfase_major"/>
</dbReference>
<evidence type="ECO:0000256" key="1">
    <source>
        <dbReference type="ARBA" id="ARBA00001933"/>
    </source>
</evidence>
<dbReference type="AlphaFoldDB" id="A0A5P8M2J8"/>
<dbReference type="InterPro" id="IPR015424">
    <property type="entry name" value="PyrdxlP-dep_Trfase"/>
</dbReference>
<evidence type="ECO:0000256" key="2">
    <source>
        <dbReference type="ARBA" id="ARBA00012224"/>
    </source>
</evidence>
<protein>
    <recommendedName>
        <fullName evidence="2">cysteine-S-conjugate beta-lyase</fullName>
        <ecNumber evidence="2">4.4.1.13</ecNumber>
    </recommendedName>
</protein>
<feature type="domain" description="Aminotransferase class I/classII large" evidence="6">
    <location>
        <begin position="30"/>
        <end position="377"/>
    </location>
</feature>
<dbReference type="PANTHER" id="PTHR43525">
    <property type="entry name" value="PROTEIN MALY"/>
    <property type="match status" value="1"/>
</dbReference>
<evidence type="ECO:0000256" key="4">
    <source>
        <dbReference type="ARBA" id="ARBA00023239"/>
    </source>
</evidence>
<dbReference type="NCBIfam" id="TIGR04350">
    <property type="entry name" value="C_S_lyase_PatB"/>
    <property type="match status" value="1"/>
</dbReference>
<organism evidence="7 8">
    <name type="scientific">Schleiferilactobacillus harbinensis</name>
    <dbReference type="NCBI Taxonomy" id="304207"/>
    <lineage>
        <taxon>Bacteria</taxon>
        <taxon>Bacillati</taxon>
        <taxon>Bacillota</taxon>
        <taxon>Bacilli</taxon>
        <taxon>Lactobacillales</taxon>
        <taxon>Lactobacillaceae</taxon>
        <taxon>Schleiferilactobacillus</taxon>
    </lineage>
</organism>
<sequence length="398" mass="44207">MDFNEVIDRRGTNAVKWDVPAGDLPMWIADMDFPTAPAIIQAIQKKAAFGVFGYETVPPAYFDAVCHWYAAEHDTQLRREWLLYCTGVIPALSSIVRRVSHAGDNVVVQAPVYDIFYHSIENNGRRTLTSDLDYDLTTHRYTINWSDLEIKLADPLSTLMILCNPHNPIGKAWGKTDLQKIAALCRKYHVVLVSDEIHGDLVLGPPAYTPIFALPANDLQGIIALVSPSKSFNVAALHAATVVIADPALRTVVNRGLNNDELAEPNLMAVPATIAAYTASAGWLTALKQQLVKNRTIVSRFIRNELPQITLASENATYLLWLDIRQLSADADQFTHFLQDRTGLILSSGNVYRGDGQYFIRMNSACPPPMLQDGLQRLKAGVIAWIKNQQVEKTAQDK</sequence>